<organism evidence="2">
    <name type="scientific">Methylobacterium bullatum</name>
    <dbReference type="NCBI Taxonomy" id="570505"/>
    <lineage>
        <taxon>Bacteria</taxon>
        <taxon>Pseudomonadati</taxon>
        <taxon>Pseudomonadota</taxon>
        <taxon>Alphaproteobacteria</taxon>
        <taxon>Hyphomicrobiales</taxon>
        <taxon>Methylobacteriaceae</taxon>
        <taxon>Methylobacterium</taxon>
    </lineage>
</organism>
<dbReference type="EMBL" id="LR743504">
    <property type="protein sequence ID" value="CAA2100090.1"/>
    <property type="molecule type" value="Genomic_DNA"/>
</dbReference>
<protein>
    <recommendedName>
        <fullName evidence="3">Flagellar protein FlaG</fullName>
    </recommendedName>
</protein>
<evidence type="ECO:0000313" key="2">
    <source>
        <dbReference type="EMBL" id="CAA2100090.1"/>
    </source>
</evidence>
<reference evidence="2" key="1">
    <citation type="submission" date="2019-12" db="EMBL/GenBank/DDBJ databases">
        <authorList>
            <person name="Cremers G."/>
        </authorList>
    </citation>
    <scope>NUCLEOTIDE SEQUENCE</scope>
    <source>
        <strain evidence="2">Mbul1</strain>
    </source>
</reference>
<evidence type="ECO:0008006" key="3">
    <source>
        <dbReference type="Google" id="ProtNLM"/>
    </source>
</evidence>
<proteinExistence type="predicted"/>
<evidence type="ECO:0000256" key="1">
    <source>
        <dbReference type="SAM" id="MobiDB-lite"/>
    </source>
</evidence>
<feature type="compositionally biased region" description="Low complexity" evidence="1">
    <location>
        <begin position="18"/>
        <end position="29"/>
    </location>
</feature>
<dbReference type="SUPFAM" id="SSF160214">
    <property type="entry name" value="FlaG-like"/>
    <property type="match status" value="1"/>
</dbReference>
<dbReference type="AlphaFoldDB" id="A0A679IN58"/>
<feature type="region of interest" description="Disordered" evidence="1">
    <location>
        <begin position="1"/>
        <end position="65"/>
    </location>
</feature>
<accession>A0A679IN58</accession>
<sequence length="125" mass="13214">MAISPLGALPPARPSPPVQSSVQPTQPVTASAPLAPAVTVEIRSSDQLPTERPAVESPEPKVVEQNTQRIRIDQDTKAIVYQVVDPSSGDVVVQLPDALVLKARAYANAAAAKAEQLEQPFEKTA</sequence>
<name>A0A679IN58_9HYPH</name>
<gene>
    <name evidence="2" type="ORF">MBUL_00496</name>
</gene>
<dbReference type="InterPro" id="IPR035924">
    <property type="entry name" value="FlaG-like_sf"/>
</dbReference>